<dbReference type="AlphaFoldDB" id="A0A938Y9A5"/>
<feature type="transmembrane region" description="Helical" evidence="2">
    <location>
        <begin position="450"/>
        <end position="470"/>
    </location>
</feature>
<keyword evidence="2" id="KW-0472">Membrane</keyword>
<sequence>MVGVWVGRVRPGGRDRGRPPPGRPARRPAPHNEPVDPSSKAPVRSWRPFRSLTDPGAVSAADAERLRRLRVMKAIATGALVLMAVIFVITWVLEDRYPWLRYVRAAAEAGMVGALADWFAVTALFRRPLGLPIPHTAIIPTRKDAIGSSLSEFVATNFLSEDVVREKVAAFSVARRLGGFLAGRSGAERVTGELATAVRGLTTVLRDDQVADQLAALARRKIDETKIGPPLGRIAGEVFARGDHHPLVDFVVDRCYLWIRDNYTTVTRVVTQRAPSWTPRFVDDMLGDRVYQEVLNFALAVKQDPEHQMRKALDEFLITFAAELQTDPATIERAERIKDHILDNRQVQSLAASAWGSIKDSLLKAADDPDSPLRRSVTEGLMGFGRRLTEDAELAGKVDRWAGDVAGYLARNHARNLTGIIDETIARWDGEATSRKIELQVGRDLQFIRLNGTVVGALAGLVIYTLAQLFL</sequence>
<keyword evidence="2" id="KW-0812">Transmembrane</keyword>
<name>A0A938Y9A5_9ACTN</name>
<dbReference type="PANTHER" id="PTHR38442:SF1">
    <property type="entry name" value="INNER MEMBRANE PROTEIN"/>
    <property type="match status" value="1"/>
</dbReference>
<feature type="transmembrane region" description="Helical" evidence="2">
    <location>
        <begin position="105"/>
        <end position="125"/>
    </location>
</feature>
<keyword evidence="4" id="KW-1185">Reference proteome</keyword>
<dbReference type="InterPro" id="IPR007383">
    <property type="entry name" value="DUF445"/>
</dbReference>
<comment type="caution">
    <text evidence="3">The sequence shown here is derived from an EMBL/GenBank/DDBJ whole genome shotgun (WGS) entry which is preliminary data.</text>
</comment>
<dbReference type="EMBL" id="JAERWK010000005">
    <property type="protein sequence ID" value="MBM9466322.1"/>
    <property type="molecule type" value="Genomic_DNA"/>
</dbReference>
<feature type="region of interest" description="Disordered" evidence="1">
    <location>
        <begin position="1"/>
        <end position="48"/>
    </location>
</feature>
<dbReference type="PANTHER" id="PTHR38442">
    <property type="entry name" value="INNER MEMBRANE PROTEIN-RELATED"/>
    <property type="match status" value="1"/>
</dbReference>
<dbReference type="Pfam" id="PF04286">
    <property type="entry name" value="DUF445"/>
    <property type="match status" value="1"/>
</dbReference>
<protein>
    <submittedName>
        <fullName evidence="3">DUF445 domain-containing protein</fullName>
    </submittedName>
</protein>
<evidence type="ECO:0000256" key="2">
    <source>
        <dbReference type="SAM" id="Phobius"/>
    </source>
</evidence>
<reference evidence="3" key="1">
    <citation type="submission" date="2021-01" db="EMBL/GenBank/DDBJ databases">
        <title>YIM 132084 draft genome.</title>
        <authorList>
            <person name="An D."/>
        </authorList>
    </citation>
    <scope>NUCLEOTIDE SEQUENCE</scope>
    <source>
        <strain evidence="3">YIM 132084</strain>
    </source>
</reference>
<feature type="transmembrane region" description="Helical" evidence="2">
    <location>
        <begin position="74"/>
        <end position="93"/>
    </location>
</feature>
<keyword evidence="2" id="KW-1133">Transmembrane helix</keyword>
<evidence type="ECO:0000256" key="1">
    <source>
        <dbReference type="SAM" id="MobiDB-lite"/>
    </source>
</evidence>
<dbReference type="Proteomes" id="UP000663792">
    <property type="component" value="Unassembled WGS sequence"/>
</dbReference>
<dbReference type="GO" id="GO:0005886">
    <property type="term" value="C:plasma membrane"/>
    <property type="evidence" value="ECO:0007669"/>
    <property type="project" value="TreeGrafter"/>
</dbReference>
<evidence type="ECO:0000313" key="4">
    <source>
        <dbReference type="Proteomes" id="UP000663792"/>
    </source>
</evidence>
<proteinExistence type="predicted"/>
<organism evidence="3 4">
    <name type="scientific">Nakamurella leprariae</name>
    <dbReference type="NCBI Taxonomy" id="2803911"/>
    <lineage>
        <taxon>Bacteria</taxon>
        <taxon>Bacillati</taxon>
        <taxon>Actinomycetota</taxon>
        <taxon>Actinomycetes</taxon>
        <taxon>Nakamurellales</taxon>
        <taxon>Nakamurellaceae</taxon>
        <taxon>Nakamurella</taxon>
    </lineage>
</organism>
<evidence type="ECO:0000313" key="3">
    <source>
        <dbReference type="EMBL" id="MBM9466322.1"/>
    </source>
</evidence>
<gene>
    <name evidence="3" type="ORF">JL106_03390</name>
</gene>
<accession>A0A938Y9A5</accession>